<gene>
    <name evidence="3" type="ORF">NHP164001_17060</name>
</gene>
<proteinExistence type="predicted"/>
<name>A0ABQ0D5U3_9HELI</name>
<accession>A0ABQ0D5U3</accession>
<evidence type="ECO:0000313" key="4">
    <source>
        <dbReference type="Proteomes" id="UP001562457"/>
    </source>
</evidence>
<evidence type="ECO:0000313" key="3">
    <source>
        <dbReference type="EMBL" id="GAB0173685.1"/>
    </source>
</evidence>
<evidence type="ECO:0000256" key="1">
    <source>
        <dbReference type="ARBA" id="ARBA00022612"/>
    </source>
</evidence>
<sequence>MQINKAEKELLIRELAKRNLYDFMRYKFAYYYGNTFLDNWHYGYLCEILTELLKGNIKNLMISMPPSYGKSELVARTFIPYALGKYPNLKFIYASYGDELSKSISVETRDFFKSSAFSALFGKQKLIMDKAEHWFNEKGGGLFATTTGGAITGKHCHIGIADDLLKASEAYSEASRKNSIVYFTESFLSRLLSYENIQGRMIVIMQRLHKNDLCGYLKEVARNEWEEVNLEAINKEKKVYEIGSFRHERQESEALFEKRHTLEQLYTIKQTMGEYAFNAQYQQEPENASGGYFNIDYFDTNLISDFDIPKQNLYIFIDPAESTKDGSDNRAIVCVGISIKDSYPFIVVYDCFYGKWDNEIFIEQSFSMMIKYPNADVRIEPKGGGITLEQSLNKQILAFNLKRRNNNESVLSNLITTFKVPLSLSKHEKIATLLPAYNQGRLKFRRNAVGIDQIKNELRKYNPDRKANDDNCIDALSGITWQQDIYAYENKDRVILRRGNSFFNISTSKWRI</sequence>
<organism evidence="3 4">
    <name type="scientific">Helicobacter trogontum</name>
    <dbReference type="NCBI Taxonomy" id="50960"/>
    <lineage>
        <taxon>Bacteria</taxon>
        <taxon>Pseudomonadati</taxon>
        <taxon>Campylobacterota</taxon>
        <taxon>Epsilonproteobacteria</taxon>
        <taxon>Campylobacterales</taxon>
        <taxon>Helicobacteraceae</taxon>
        <taxon>Helicobacter</taxon>
    </lineage>
</organism>
<dbReference type="InterPro" id="IPR035421">
    <property type="entry name" value="Terminase_6C"/>
</dbReference>
<feature type="domain" description="Terminase large subunit gp17-like C-terminal" evidence="2">
    <location>
        <begin position="317"/>
        <end position="477"/>
    </location>
</feature>
<keyword evidence="1" id="KW-1188">Viral release from host cell</keyword>
<dbReference type="RefSeq" id="WP_369607716.1">
    <property type="nucleotide sequence ID" value="NZ_BAAFHN010000052.1"/>
</dbReference>
<protein>
    <submittedName>
        <fullName evidence="3">DEAD-like helicases</fullName>
    </submittedName>
</protein>
<reference evidence="3 4" key="1">
    <citation type="submission" date="2024-06" db="EMBL/GenBank/DDBJ databases">
        <title>Draft genome sequence of Helicobacter trogontum NHP16-4001.</title>
        <authorList>
            <person name="Rimbara E."/>
            <person name="Suzuki M."/>
        </authorList>
    </citation>
    <scope>NUCLEOTIDE SEQUENCE [LARGE SCALE GENOMIC DNA]</scope>
    <source>
        <strain evidence="3 4">NHP16-4001</strain>
    </source>
</reference>
<evidence type="ECO:0000259" key="2">
    <source>
        <dbReference type="Pfam" id="PF17289"/>
    </source>
</evidence>
<dbReference type="Proteomes" id="UP001562457">
    <property type="component" value="Unassembled WGS sequence"/>
</dbReference>
<dbReference type="Gene3D" id="3.30.420.240">
    <property type="match status" value="1"/>
</dbReference>
<dbReference type="EMBL" id="BAAFHN010000052">
    <property type="protein sequence ID" value="GAB0173685.1"/>
    <property type="molecule type" value="Genomic_DNA"/>
</dbReference>
<dbReference type="Pfam" id="PF17289">
    <property type="entry name" value="Terminase_6C"/>
    <property type="match status" value="1"/>
</dbReference>
<comment type="caution">
    <text evidence="3">The sequence shown here is derived from an EMBL/GenBank/DDBJ whole genome shotgun (WGS) entry which is preliminary data.</text>
</comment>
<keyword evidence="4" id="KW-1185">Reference proteome</keyword>